<dbReference type="EC" id="3.5.4.33" evidence="1"/>
<dbReference type="Gene3D" id="3.40.140.10">
    <property type="entry name" value="Cytidine Deaminase, domain 2"/>
    <property type="match status" value="1"/>
</dbReference>
<dbReference type="AlphaFoldDB" id="A0A3B1APA8"/>
<accession>A0A3B1APA8</accession>
<dbReference type="GO" id="GO:0052717">
    <property type="term" value="F:tRNA-specific adenosine-34 deaminase activity"/>
    <property type="evidence" value="ECO:0007669"/>
    <property type="project" value="UniProtKB-EC"/>
</dbReference>
<protein>
    <submittedName>
        <fullName evidence="1">tRNA-specific adenosine-34 deaminase</fullName>
        <ecNumber evidence="1">3.5.4.33</ecNumber>
    </submittedName>
</protein>
<proteinExistence type="predicted"/>
<organism evidence="1">
    <name type="scientific">hydrothermal vent metagenome</name>
    <dbReference type="NCBI Taxonomy" id="652676"/>
    <lineage>
        <taxon>unclassified sequences</taxon>
        <taxon>metagenomes</taxon>
        <taxon>ecological metagenomes</taxon>
    </lineage>
</organism>
<name>A0A3B1APA8_9ZZZZ</name>
<keyword evidence="1" id="KW-0378">Hydrolase</keyword>
<evidence type="ECO:0000313" key="1">
    <source>
        <dbReference type="EMBL" id="VAX05582.1"/>
    </source>
</evidence>
<gene>
    <name evidence="1" type="ORF">MNBD_GAMMA26-1622</name>
</gene>
<dbReference type="EMBL" id="UOFX01000006">
    <property type="protein sequence ID" value="VAX05582.1"/>
    <property type="molecule type" value="Genomic_DNA"/>
</dbReference>
<reference evidence="1" key="1">
    <citation type="submission" date="2018-06" db="EMBL/GenBank/DDBJ databases">
        <authorList>
            <person name="Zhirakovskaya E."/>
        </authorList>
    </citation>
    <scope>NUCLEOTIDE SEQUENCE</scope>
</reference>
<sequence length="58" mass="6179">MFGAYDPKGGAAGSAFSLLSSDNRFNHHTECGGGILELECAEQLRGFLNRGVEKSGFK</sequence>